<feature type="binding site" evidence="5">
    <location>
        <position position="177"/>
    </location>
    <ligand>
        <name>GTP</name>
        <dbReference type="ChEBI" id="CHEBI:37565"/>
    </ligand>
</feature>
<dbReference type="Proteomes" id="UP001451606">
    <property type="component" value="Chromosome"/>
</dbReference>
<dbReference type="GeneID" id="95966783"/>
<dbReference type="HAMAP" id="MF_00909">
    <property type="entry name" value="FtsZ"/>
    <property type="match status" value="1"/>
</dbReference>
<keyword evidence="4 5" id="KW-0717">Septation</keyword>
<keyword evidence="5" id="KW-0963">Cytoplasm</keyword>
<dbReference type="Gene3D" id="3.40.50.1440">
    <property type="entry name" value="Tubulin/FtsZ, GTPase domain"/>
    <property type="match status" value="1"/>
</dbReference>
<dbReference type="Pfam" id="PF00091">
    <property type="entry name" value="Tubulin"/>
    <property type="match status" value="1"/>
</dbReference>
<dbReference type="NCBIfam" id="TIGR00065">
    <property type="entry name" value="ftsZ"/>
    <property type="match status" value="1"/>
</dbReference>
<dbReference type="InterPro" id="IPR000158">
    <property type="entry name" value="Cell_div_FtsZ"/>
</dbReference>
<dbReference type="Pfam" id="PF12327">
    <property type="entry name" value="FtsZ_C"/>
    <property type="match status" value="1"/>
</dbReference>
<dbReference type="GO" id="GO:0051258">
    <property type="term" value="P:protein polymerization"/>
    <property type="evidence" value="ECO:0007669"/>
    <property type="project" value="UniProtKB-UniRule"/>
</dbReference>
<evidence type="ECO:0000256" key="4">
    <source>
        <dbReference type="ARBA" id="ARBA00023210"/>
    </source>
</evidence>
<dbReference type="GO" id="GO:0005737">
    <property type="term" value="C:cytoplasm"/>
    <property type="evidence" value="ECO:0007669"/>
    <property type="project" value="UniProtKB-SubCell"/>
</dbReference>
<dbReference type="KEGG" id="omr:OXIME_000059"/>
<dbReference type="SUPFAM" id="SSF52490">
    <property type="entry name" value="Tubulin nucleotide-binding domain-like"/>
    <property type="match status" value="1"/>
</dbReference>
<evidence type="ECO:0000256" key="6">
    <source>
        <dbReference type="NCBIfam" id="TIGR00065"/>
    </source>
</evidence>
<protein>
    <recommendedName>
        <fullName evidence="5 6">Cell division protein FtsZ</fullName>
    </recommendedName>
</protein>
<dbReference type="InterPro" id="IPR036525">
    <property type="entry name" value="Tubulin/FtsZ_GTPase_sf"/>
</dbReference>
<comment type="subunit">
    <text evidence="5">Homodimer. Polymerizes to form a dynamic ring structure in a strictly GTP-dependent manner. Interacts directly with several other division proteins.</text>
</comment>
<feature type="domain" description="Tubulin/FtsZ 2-layer sandwich" evidence="9">
    <location>
        <begin position="240"/>
        <end position="358"/>
    </location>
</feature>
<evidence type="ECO:0000259" key="8">
    <source>
        <dbReference type="SMART" id="SM00864"/>
    </source>
</evidence>
<dbReference type="GO" id="GO:0043093">
    <property type="term" value="P:FtsZ-dependent cytokinesis"/>
    <property type="evidence" value="ECO:0007669"/>
    <property type="project" value="UniProtKB-UniRule"/>
</dbReference>
<reference evidence="10 11" key="1">
    <citation type="submission" date="2023-09" db="EMBL/GenBank/DDBJ databases">
        <authorList>
            <person name="Golyshina O.V."/>
            <person name="Lunev E.A."/>
            <person name="Bargiela R."/>
            <person name="Gaines M.C."/>
            <person name="Daum B."/>
            <person name="Bale N.J."/>
            <person name="Koenen M."/>
            <person name="Sinninghe Damst J.S."/>
            <person name="Yakimov M."/>
            <person name="Golyshin P.N."/>
        </authorList>
    </citation>
    <scope>NUCLEOTIDE SEQUENCE [LARGE SCALE GENOMIC DNA]</scope>
    <source>
        <strain evidence="10 11">M1</strain>
    </source>
</reference>
<evidence type="ECO:0000256" key="7">
    <source>
        <dbReference type="RuleBase" id="RU003360"/>
    </source>
</evidence>
<feature type="binding site" evidence="5">
    <location>
        <begin position="142"/>
        <end position="144"/>
    </location>
    <ligand>
        <name>GTP</name>
        <dbReference type="ChEBI" id="CHEBI:37565"/>
    </ligand>
</feature>
<evidence type="ECO:0000313" key="10">
    <source>
        <dbReference type="EMBL" id="WYX99527.1"/>
    </source>
</evidence>
<feature type="domain" description="Tubulin/FtsZ GTPase" evidence="8">
    <location>
        <begin position="47"/>
        <end position="238"/>
    </location>
</feature>
<dbReference type="InterPro" id="IPR020805">
    <property type="entry name" value="Cell_div_FtsZ_CS"/>
</dbReference>
<evidence type="ECO:0000256" key="2">
    <source>
        <dbReference type="ARBA" id="ARBA00022741"/>
    </source>
</evidence>
<keyword evidence="3 5" id="KW-0342">GTP-binding</keyword>
<keyword evidence="2 5" id="KW-0547">Nucleotide-binding</keyword>
<keyword evidence="5 7" id="KW-0131">Cell cycle</keyword>
<dbReference type="SMART" id="SM00865">
    <property type="entry name" value="Tubulin_C"/>
    <property type="match status" value="1"/>
</dbReference>
<dbReference type="SUPFAM" id="SSF55307">
    <property type="entry name" value="Tubulin C-terminal domain-like"/>
    <property type="match status" value="1"/>
</dbReference>
<dbReference type="PROSITE" id="PS01135">
    <property type="entry name" value="FTSZ_2"/>
    <property type="match status" value="1"/>
</dbReference>
<keyword evidence="5 7" id="KW-0132">Cell division</keyword>
<proteinExistence type="inferred from homology"/>
<comment type="function">
    <text evidence="5">Essential cell division protein that forms a contractile ring structure (Z ring) at the future cell division site. The regulation of the ring assembly controls the timing and the location of cell division. One of the functions of the FtsZ ring is to recruit other cell division proteins to the septum to produce a new cell wall between the dividing cells. Binds GTP and shows GTPase activity.</text>
</comment>
<dbReference type="InterPro" id="IPR003008">
    <property type="entry name" value="Tubulin_FtsZ_GTPase"/>
</dbReference>
<dbReference type="PANTHER" id="PTHR30314:SF3">
    <property type="entry name" value="MITOCHONDRIAL DIVISION PROTEIN FSZA"/>
    <property type="match status" value="1"/>
</dbReference>
<dbReference type="GO" id="GO:0032153">
    <property type="term" value="C:cell division site"/>
    <property type="evidence" value="ECO:0007669"/>
    <property type="project" value="UniProtKB-UniRule"/>
</dbReference>
<dbReference type="AlphaFoldDB" id="A0AAX4NF07"/>
<feature type="binding site" evidence="5">
    <location>
        <begin position="55"/>
        <end position="59"/>
    </location>
    <ligand>
        <name>GTP</name>
        <dbReference type="ChEBI" id="CHEBI:37565"/>
    </ligand>
</feature>
<evidence type="ECO:0000256" key="3">
    <source>
        <dbReference type="ARBA" id="ARBA00023134"/>
    </source>
</evidence>
<dbReference type="PRINTS" id="PR00423">
    <property type="entry name" value="CELLDVISFTSZ"/>
</dbReference>
<sequence length="381" mass="40344">MGNEIDLLFKTAMDDEINENSNSKVMGEYSSPEDLEIAEIAHALRVRIKIIGCGGGGSNTINRMSRIGIDGADLMAINTDAAHLLTIKSKGKLLIGKRRTGGRGTGASPIVGEEAAMEDLPRIQNMVAKNDITFVTCGLGGGTGTGSAPIIAKCAKDAGSLVISVVTLPFSAEGSLRMENALRGLEKVSQYSDTVIAIPNDKLLKEVPKRPIEEAFGYADSVLSEAIKGITELITKTGIINLDYADIKTIMKDGGVAMIGIGTSNGGQDRVLQAVNDAIKSPLVEADISEARNCLIRVIGGPNMTVSEAETAVSEIQKKIDQDARIIWGANVNENMGDEIKVLVLITGVKSPYMISGKTQARNLGKMFSPYSSEDGLDMVS</sequence>
<dbReference type="InterPro" id="IPR037103">
    <property type="entry name" value="Tubulin/FtsZ-like_C"/>
</dbReference>
<evidence type="ECO:0000256" key="5">
    <source>
        <dbReference type="HAMAP-Rule" id="MF_00909"/>
    </source>
</evidence>
<dbReference type="GO" id="GO:0003924">
    <property type="term" value="F:GTPase activity"/>
    <property type="evidence" value="ECO:0007669"/>
    <property type="project" value="UniProtKB-UniRule"/>
</dbReference>
<feature type="binding site" evidence="5">
    <location>
        <position position="173"/>
    </location>
    <ligand>
        <name>GTP</name>
        <dbReference type="ChEBI" id="CHEBI:37565"/>
    </ligand>
</feature>
<dbReference type="EMBL" id="CP133772">
    <property type="protein sequence ID" value="WYX99527.1"/>
    <property type="molecule type" value="Genomic_DNA"/>
</dbReference>
<dbReference type="InterPro" id="IPR018316">
    <property type="entry name" value="Tubulin/FtsZ_2-layer-sand-dom"/>
</dbReference>
<gene>
    <name evidence="5 10" type="primary">ftsZ</name>
    <name evidence="10" type="ORF">OXIME_000059</name>
</gene>
<comment type="subcellular location">
    <subcellularLocation>
        <location evidence="5">Cytoplasm</location>
    </subcellularLocation>
    <text evidence="5">Assembles at midcell at the inner surface of the cytoplasmic membrane.</text>
</comment>
<dbReference type="Gene3D" id="3.30.1330.20">
    <property type="entry name" value="Tubulin/FtsZ, C-terminal domain"/>
    <property type="match status" value="1"/>
</dbReference>
<dbReference type="CDD" id="cd02201">
    <property type="entry name" value="FtsZ_type1"/>
    <property type="match status" value="1"/>
</dbReference>
<dbReference type="InterPro" id="IPR045061">
    <property type="entry name" value="FtsZ/CetZ"/>
</dbReference>
<dbReference type="SMART" id="SM00864">
    <property type="entry name" value="Tubulin"/>
    <property type="match status" value="1"/>
</dbReference>
<dbReference type="InterPro" id="IPR008280">
    <property type="entry name" value="Tub_FtsZ_C"/>
</dbReference>
<keyword evidence="11" id="KW-1185">Reference proteome</keyword>
<organism evidence="10 11">
    <name type="scientific">Oxyplasma meridianum</name>
    <dbReference type="NCBI Taxonomy" id="3073602"/>
    <lineage>
        <taxon>Archaea</taxon>
        <taxon>Methanobacteriati</taxon>
        <taxon>Thermoplasmatota</taxon>
        <taxon>Thermoplasmata</taxon>
        <taxon>Thermoplasmatales</taxon>
        <taxon>Thermoplasmataceae</taxon>
        <taxon>Oxyplasma</taxon>
    </lineage>
</organism>
<evidence type="ECO:0000256" key="1">
    <source>
        <dbReference type="ARBA" id="ARBA00009690"/>
    </source>
</evidence>
<accession>A0AAX4NF07</accession>
<dbReference type="RefSeq" id="WP_393971501.1">
    <property type="nucleotide sequence ID" value="NZ_CP133772.1"/>
</dbReference>
<evidence type="ECO:0000259" key="9">
    <source>
        <dbReference type="SMART" id="SM00865"/>
    </source>
</evidence>
<evidence type="ECO:0000313" key="11">
    <source>
        <dbReference type="Proteomes" id="UP001451606"/>
    </source>
</evidence>
<comment type="similarity">
    <text evidence="1 5 7">Belongs to the FtsZ family.</text>
</comment>
<feature type="binding site" evidence="5">
    <location>
        <position position="220"/>
    </location>
    <ligand>
        <name>GTP</name>
        <dbReference type="ChEBI" id="CHEBI:37565"/>
    </ligand>
</feature>
<dbReference type="PANTHER" id="PTHR30314">
    <property type="entry name" value="CELL DIVISION PROTEIN FTSZ-RELATED"/>
    <property type="match status" value="1"/>
</dbReference>
<name>A0AAX4NF07_9ARCH</name>
<dbReference type="InterPro" id="IPR024757">
    <property type="entry name" value="FtsZ_C"/>
</dbReference>
<dbReference type="GO" id="GO:0005525">
    <property type="term" value="F:GTP binding"/>
    <property type="evidence" value="ECO:0007669"/>
    <property type="project" value="UniProtKB-UniRule"/>
</dbReference>